<dbReference type="eggNOG" id="COG1672">
    <property type="taxonomic scope" value="Bacteria"/>
</dbReference>
<keyword evidence="1" id="KW-0472">Membrane</keyword>
<proteinExistence type="predicted"/>
<evidence type="ECO:0000313" key="2">
    <source>
        <dbReference type="EMBL" id="AFZ49970.1"/>
    </source>
</evidence>
<evidence type="ECO:0000313" key="3">
    <source>
        <dbReference type="Proteomes" id="UP000010482"/>
    </source>
</evidence>
<dbReference type="EMBL" id="CP003944">
    <property type="protein sequence ID" value="AFZ49970.1"/>
    <property type="molecule type" value="Genomic_DNA"/>
</dbReference>
<keyword evidence="3" id="KW-1185">Reference proteome</keyword>
<dbReference type="HOGENOM" id="CLU_016607_2_0_3"/>
<dbReference type="InterPro" id="IPR027417">
    <property type="entry name" value="P-loop_NTPase"/>
</dbReference>
<accession>K9YUD8</accession>
<dbReference type="AlphaFoldDB" id="K9YUD8"/>
<evidence type="ECO:0000256" key="1">
    <source>
        <dbReference type="SAM" id="Phobius"/>
    </source>
</evidence>
<dbReference type="RefSeq" id="WP_015228976.1">
    <property type="nucleotide sequence ID" value="NC_019780.1"/>
</dbReference>
<protein>
    <submittedName>
        <fullName evidence="2">Uncharacterized protein</fullName>
    </submittedName>
</protein>
<dbReference type="KEGG" id="dsl:Dacsa_1273"/>
<name>K9YUD8_DACS8</name>
<dbReference type="Proteomes" id="UP000010482">
    <property type="component" value="Chromosome"/>
</dbReference>
<dbReference type="STRING" id="13035.Dacsa_1273"/>
<dbReference type="Pfam" id="PF14516">
    <property type="entry name" value="AAA_35"/>
    <property type="match status" value="1"/>
</dbReference>
<keyword evidence="1" id="KW-1133">Transmembrane helix</keyword>
<organism evidence="2 3">
    <name type="scientific">Dactylococcopsis salina (strain PCC 8305)</name>
    <name type="common">Myxobactron salinum</name>
    <dbReference type="NCBI Taxonomy" id="13035"/>
    <lineage>
        <taxon>Bacteria</taxon>
        <taxon>Bacillati</taxon>
        <taxon>Cyanobacteriota</taxon>
        <taxon>Cyanophyceae</taxon>
        <taxon>Nodosilineales</taxon>
        <taxon>Cymatolegaceae</taxon>
        <taxon>Dactylococcopsis</taxon>
    </lineage>
</organism>
<keyword evidence="1" id="KW-0812">Transmembrane</keyword>
<dbReference type="SUPFAM" id="SSF52540">
    <property type="entry name" value="P-loop containing nucleoside triphosphate hydrolases"/>
    <property type="match status" value="1"/>
</dbReference>
<dbReference type="Gene3D" id="3.40.50.300">
    <property type="entry name" value="P-loop containing nucleotide triphosphate hydrolases"/>
    <property type="match status" value="1"/>
</dbReference>
<feature type="transmembrane region" description="Helical" evidence="1">
    <location>
        <begin position="468"/>
        <end position="489"/>
    </location>
</feature>
<dbReference type="OrthoDB" id="434800at2"/>
<gene>
    <name evidence="2" type="ORF">Dacsa_1273</name>
</gene>
<sequence length="608" mass="69162">MVTQEFEPFTSPYQVGGGLGFNHPTYVKRQADTELYQGLKQGQFCYVFNARQMGKSSLRLQAMHRLQEEGIACVSLDLTNIGTSDVTSEQWYRGLCFELGRKLRLSKHFSTKTWWEESNHLSPVQRFSRFIEKILSTFEEKLVVICLDEIDSVLGLNFPTDDFFALIRFFYNQRSENPLFQRLTFALFGVATPPNLMADKQRTPFNIGKAIPLQGLGLEEAQPLACGLKNYAEQPNLALKIILGWTGGQPFLTQKLCQLIVLDSDYIKAGEEATKIETIVRTHIINHWEANDEPEHLRTIRDRLLYNEQRTVRRLSLYQEILTSPVSTLLPHRSYFPKEIPTGIPADNSVEQTELLLSGLTVKENGFITVCNPIYEEVFNLDWIEKQLLAIRPYDSRIKAWLKSGCQDESPLLQGSSLTKAQAWADGKSLSNLDYQFLAASQLSVSAKSAIFQSHQSEKFSSPFSKQWIKWFPSLLVGLVFVLVLGVSLQEFKQEKKEAKISEIEAYNLLTESYLSSEQSLDAMIAALKAADTLQKMETSPPLKERSKLLLGRSIAQFSNSEKIPDGSLEELIQNSCNKIESYLESNPNQRIRLEGKMYILEKEDICD</sequence>
<dbReference type="PATRIC" id="fig|13035.3.peg.1436"/>
<reference evidence="2" key="1">
    <citation type="submission" date="2012-04" db="EMBL/GenBank/DDBJ databases">
        <title>Finished genome of Dactylococcopsis salina PCC 8305.</title>
        <authorList>
            <consortium name="US DOE Joint Genome Institute"/>
            <person name="Gugger M."/>
            <person name="Coursin T."/>
            <person name="Rippka R."/>
            <person name="Tandeau De Marsac N."/>
            <person name="Huntemann M."/>
            <person name="Wei C.-L."/>
            <person name="Han J."/>
            <person name="Detter J.C."/>
            <person name="Han C."/>
            <person name="Tapia R."/>
            <person name="Daligault H."/>
            <person name="Chen A."/>
            <person name="Krypides N."/>
            <person name="Mavromatis K."/>
            <person name="Markowitz V."/>
            <person name="Szeto E."/>
            <person name="Ivanova N."/>
            <person name="Ovchinnikova G."/>
            <person name="Pagani I."/>
            <person name="Pati A."/>
            <person name="Goodwin L."/>
            <person name="Peters L."/>
            <person name="Pitluck S."/>
            <person name="Woyke T."/>
            <person name="Kerfeld C."/>
        </authorList>
    </citation>
    <scope>NUCLEOTIDE SEQUENCE [LARGE SCALE GENOMIC DNA]</scope>
    <source>
        <strain evidence="2">PCC 8305</strain>
    </source>
</reference>